<keyword evidence="3" id="KW-1185">Reference proteome</keyword>
<dbReference type="InterPro" id="IPR012902">
    <property type="entry name" value="N_methyl_site"/>
</dbReference>
<dbReference type="EMBL" id="AE017340">
    <property type="protein sequence ID" value="AAV81219.1"/>
    <property type="molecule type" value="Genomic_DNA"/>
</dbReference>
<dbReference type="eggNOG" id="COG2165">
    <property type="taxonomic scope" value="Bacteria"/>
</dbReference>
<name>Q5QWD6_IDILO</name>
<dbReference type="RefSeq" id="WP_011233637.1">
    <property type="nucleotide sequence ID" value="NC_006512.1"/>
</dbReference>
<dbReference type="KEGG" id="ilo:IL0376"/>
<keyword evidence="1" id="KW-0472">Membrane</keyword>
<evidence type="ECO:0000313" key="2">
    <source>
        <dbReference type="EMBL" id="AAV81219.1"/>
    </source>
</evidence>
<gene>
    <name evidence="2" type="primary">mshD</name>
    <name evidence="2" type="ordered locus">IL0376</name>
</gene>
<dbReference type="AlphaFoldDB" id="Q5QWD6"/>
<dbReference type="NCBIfam" id="TIGR02532">
    <property type="entry name" value="IV_pilin_GFxxxE"/>
    <property type="match status" value="1"/>
</dbReference>
<dbReference type="OrthoDB" id="5593857at2"/>
<dbReference type="Proteomes" id="UP000001171">
    <property type="component" value="Chromosome"/>
</dbReference>
<dbReference type="HOGENOM" id="CLU_110706_0_0_6"/>
<dbReference type="PROSITE" id="PS00409">
    <property type="entry name" value="PROKAR_NTER_METHYL"/>
    <property type="match status" value="1"/>
</dbReference>
<keyword evidence="1" id="KW-1133">Transmembrane helix</keyword>
<protein>
    <submittedName>
        <fullName evidence="2">Pilin protein</fullName>
    </submittedName>
</protein>
<dbReference type="STRING" id="283942.IL0376"/>
<feature type="transmembrane region" description="Helical" evidence="1">
    <location>
        <begin position="12"/>
        <end position="36"/>
    </location>
</feature>
<reference evidence="2 3" key="1">
    <citation type="journal article" date="2004" name="Proc. Natl. Acad. Sci. U.S.A.">
        <title>Genome sequence of the deep-sea gamma-proteobacterium Idiomarina loihiensis reveals amino acid fermentation as a source of carbon and energy.</title>
        <authorList>
            <person name="Hou S."/>
            <person name="Saw J.H."/>
            <person name="Lee K.S."/>
            <person name="Freitas T.A."/>
            <person name="Belisle C."/>
            <person name="Kawarabayasi Y."/>
            <person name="Donachie S.P."/>
            <person name="Pikina A."/>
            <person name="Galperin M.Y."/>
            <person name="Koonin E.V."/>
            <person name="Makarova K.S."/>
            <person name="Omelchenko M.V."/>
            <person name="Sorokin A."/>
            <person name="Wolf Y.I."/>
            <person name="Li Q.X."/>
            <person name="Keum Y.S."/>
            <person name="Campbell S."/>
            <person name="Denery J."/>
            <person name="Aizawa S."/>
            <person name="Shibata S."/>
            <person name="Malahoff A."/>
            <person name="Alam M."/>
        </authorList>
    </citation>
    <scope>NUCLEOTIDE SEQUENCE [LARGE SCALE GENOMIC DNA]</scope>
    <source>
        <strain evidence="3">ATCC BAA-735 / DSM 15497 / L2-TR</strain>
    </source>
</reference>
<organism evidence="2 3">
    <name type="scientific">Idiomarina loihiensis (strain ATCC BAA-735 / DSM 15497 / L2-TR)</name>
    <dbReference type="NCBI Taxonomy" id="283942"/>
    <lineage>
        <taxon>Bacteria</taxon>
        <taxon>Pseudomonadati</taxon>
        <taxon>Pseudomonadota</taxon>
        <taxon>Gammaproteobacteria</taxon>
        <taxon>Alteromonadales</taxon>
        <taxon>Idiomarinaceae</taxon>
        <taxon>Idiomarina</taxon>
    </lineage>
</organism>
<accession>Q5QWD6</accession>
<evidence type="ECO:0000313" key="3">
    <source>
        <dbReference type="Proteomes" id="UP000001171"/>
    </source>
</evidence>
<keyword evidence="1" id="KW-0812">Transmembrane</keyword>
<sequence length="173" mass="18955">MSVKQSKGFTLIELIIGIVVIAIVTLVVTGGLGQLFRQSVDPWQQVRATEIGQSLMNEILSRRFDENSHAGNQSLRCSETGAGGCAALNSCPADGSLPNSEESQRSNFDDVDDYHCLELDGGELSDLGENLYKGFQAKVFVSYEIPNEVKLITIEVQTPQQETLEFNAQKGNW</sequence>
<evidence type="ECO:0000256" key="1">
    <source>
        <dbReference type="SAM" id="Phobius"/>
    </source>
</evidence>
<proteinExistence type="predicted"/>
<dbReference type="Pfam" id="PF07963">
    <property type="entry name" value="N_methyl"/>
    <property type="match status" value="1"/>
</dbReference>
<dbReference type="GeneID" id="41335528"/>